<dbReference type="RefSeq" id="WP_160380654.1">
    <property type="nucleotide sequence ID" value="NZ_WNXQ01000001.1"/>
</dbReference>
<dbReference type="Proteomes" id="UP000443843">
    <property type="component" value="Unassembled WGS sequence"/>
</dbReference>
<accession>A0A844VYP9</accession>
<dbReference type="SUPFAM" id="SSF52218">
    <property type="entry name" value="Flavoproteins"/>
    <property type="match status" value="1"/>
</dbReference>
<evidence type="ECO:0000313" key="3">
    <source>
        <dbReference type="Proteomes" id="UP000443843"/>
    </source>
</evidence>
<sequence>MSKMKFAGLVGSLRKGAHSATVMRTLQELAPEGTEIEVLEIGHLPHYDEDLKADGSPQAVLDFAAGLRGADGVVIVTPEYNRSMPGVLKNALDWVSKEPEPPFADKPVAIISQSPGALGGILANYHLRQVLSVMRADFLTGGEVAINGVAGKMADGTITDEGTRKVLTRDLERLAQMVRVVELTRGA</sequence>
<feature type="domain" description="NADPH-dependent FMN reductase-like" evidence="1">
    <location>
        <begin position="4"/>
        <end position="148"/>
    </location>
</feature>
<keyword evidence="3" id="KW-1185">Reference proteome</keyword>
<protein>
    <recommendedName>
        <fullName evidence="1">NADPH-dependent FMN reductase-like domain-containing protein</fullName>
    </recommendedName>
</protein>
<evidence type="ECO:0000313" key="2">
    <source>
        <dbReference type="EMBL" id="MWB76507.1"/>
    </source>
</evidence>
<dbReference type="GO" id="GO:0005829">
    <property type="term" value="C:cytosol"/>
    <property type="evidence" value="ECO:0007669"/>
    <property type="project" value="TreeGrafter"/>
</dbReference>
<proteinExistence type="predicted"/>
<dbReference type="InterPro" id="IPR029039">
    <property type="entry name" value="Flavoprotein-like_sf"/>
</dbReference>
<reference evidence="2 3" key="1">
    <citation type="submission" date="2019-11" db="EMBL/GenBank/DDBJ databases">
        <title>Pseudooceanicola pacifica sp. nov., isolated from deep-sea sediment of the Pacific Ocean.</title>
        <authorList>
            <person name="Lyu L."/>
        </authorList>
    </citation>
    <scope>NUCLEOTIDE SEQUENCE [LARGE SCALE GENOMIC DNA]</scope>
    <source>
        <strain evidence="2 3">216_PA32_1</strain>
    </source>
</reference>
<gene>
    <name evidence="2" type="ORF">GLS40_00560</name>
</gene>
<dbReference type="Pfam" id="PF03358">
    <property type="entry name" value="FMN_red"/>
    <property type="match status" value="1"/>
</dbReference>
<name>A0A844VYP9_9RHOB</name>
<dbReference type="Gene3D" id="3.40.50.360">
    <property type="match status" value="1"/>
</dbReference>
<dbReference type="InterPro" id="IPR050712">
    <property type="entry name" value="NAD(P)H-dep_reductase"/>
</dbReference>
<dbReference type="EMBL" id="WNXQ01000001">
    <property type="protein sequence ID" value="MWB76507.1"/>
    <property type="molecule type" value="Genomic_DNA"/>
</dbReference>
<dbReference type="PANTHER" id="PTHR30543">
    <property type="entry name" value="CHROMATE REDUCTASE"/>
    <property type="match status" value="1"/>
</dbReference>
<dbReference type="InterPro" id="IPR005025">
    <property type="entry name" value="FMN_Rdtase-like_dom"/>
</dbReference>
<organism evidence="2 3">
    <name type="scientific">Pseudooceanicola pacificus</name>
    <dbReference type="NCBI Taxonomy" id="2676438"/>
    <lineage>
        <taxon>Bacteria</taxon>
        <taxon>Pseudomonadati</taxon>
        <taxon>Pseudomonadota</taxon>
        <taxon>Alphaproteobacteria</taxon>
        <taxon>Rhodobacterales</taxon>
        <taxon>Paracoccaceae</taxon>
        <taxon>Pseudooceanicola</taxon>
    </lineage>
</organism>
<dbReference type="GO" id="GO:0016491">
    <property type="term" value="F:oxidoreductase activity"/>
    <property type="evidence" value="ECO:0007669"/>
    <property type="project" value="InterPro"/>
</dbReference>
<dbReference type="PANTHER" id="PTHR30543:SF21">
    <property type="entry name" value="NAD(P)H-DEPENDENT FMN REDUCTASE LOT6"/>
    <property type="match status" value="1"/>
</dbReference>
<dbReference type="AlphaFoldDB" id="A0A844VYP9"/>
<evidence type="ECO:0000259" key="1">
    <source>
        <dbReference type="Pfam" id="PF03358"/>
    </source>
</evidence>
<comment type="caution">
    <text evidence="2">The sequence shown here is derived from an EMBL/GenBank/DDBJ whole genome shotgun (WGS) entry which is preliminary data.</text>
</comment>
<dbReference type="GO" id="GO:0010181">
    <property type="term" value="F:FMN binding"/>
    <property type="evidence" value="ECO:0007669"/>
    <property type="project" value="TreeGrafter"/>
</dbReference>